<feature type="compositionally biased region" description="Basic and acidic residues" evidence="1">
    <location>
        <begin position="1"/>
        <end position="15"/>
    </location>
</feature>
<dbReference type="Proteomes" id="UP001529510">
    <property type="component" value="Unassembled WGS sequence"/>
</dbReference>
<evidence type="ECO:0000313" key="3">
    <source>
        <dbReference type="Proteomes" id="UP001529510"/>
    </source>
</evidence>
<feature type="non-terminal residue" evidence="2">
    <location>
        <position position="1"/>
    </location>
</feature>
<keyword evidence="3" id="KW-1185">Reference proteome</keyword>
<name>A0ABD0R7R8_CIRMR</name>
<evidence type="ECO:0000313" key="2">
    <source>
        <dbReference type="EMBL" id="KAL0194484.1"/>
    </source>
</evidence>
<organism evidence="2 3">
    <name type="scientific">Cirrhinus mrigala</name>
    <name type="common">Mrigala</name>
    <dbReference type="NCBI Taxonomy" id="683832"/>
    <lineage>
        <taxon>Eukaryota</taxon>
        <taxon>Metazoa</taxon>
        <taxon>Chordata</taxon>
        <taxon>Craniata</taxon>
        <taxon>Vertebrata</taxon>
        <taxon>Euteleostomi</taxon>
        <taxon>Actinopterygii</taxon>
        <taxon>Neopterygii</taxon>
        <taxon>Teleostei</taxon>
        <taxon>Ostariophysi</taxon>
        <taxon>Cypriniformes</taxon>
        <taxon>Cyprinidae</taxon>
        <taxon>Labeoninae</taxon>
        <taxon>Labeonini</taxon>
        <taxon>Cirrhinus</taxon>
    </lineage>
</organism>
<protein>
    <submittedName>
        <fullName evidence="2">Uncharacterized protein</fullName>
    </submittedName>
</protein>
<dbReference type="AlphaFoldDB" id="A0ABD0R7R8"/>
<dbReference type="EMBL" id="JAMKFB020000005">
    <property type="protein sequence ID" value="KAL0194484.1"/>
    <property type="molecule type" value="Genomic_DNA"/>
</dbReference>
<accession>A0ABD0R7R8</accession>
<sequence>ERERTNERFHPRDPQEPLTKNNSSTIRRGARAIRSVDRDFKEPLTDGVKESLTAASFMCCRRGLWECDYITAVHDRVI</sequence>
<feature type="non-terminal residue" evidence="2">
    <location>
        <position position="78"/>
    </location>
</feature>
<evidence type="ECO:0000256" key="1">
    <source>
        <dbReference type="SAM" id="MobiDB-lite"/>
    </source>
</evidence>
<reference evidence="2 3" key="1">
    <citation type="submission" date="2024-05" db="EMBL/GenBank/DDBJ databases">
        <title>Genome sequencing and assembly of Indian major carp, Cirrhinus mrigala (Hamilton, 1822).</title>
        <authorList>
            <person name="Mohindra V."/>
            <person name="Chowdhury L.M."/>
            <person name="Lal K."/>
            <person name="Jena J.K."/>
        </authorList>
    </citation>
    <scope>NUCLEOTIDE SEQUENCE [LARGE SCALE GENOMIC DNA]</scope>
    <source>
        <strain evidence="2">CM1030</strain>
        <tissue evidence="2">Blood</tissue>
    </source>
</reference>
<proteinExistence type="predicted"/>
<gene>
    <name evidence="2" type="ORF">M9458_012780</name>
</gene>
<comment type="caution">
    <text evidence="2">The sequence shown here is derived from an EMBL/GenBank/DDBJ whole genome shotgun (WGS) entry which is preliminary data.</text>
</comment>
<feature type="region of interest" description="Disordered" evidence="1">
    <location>
        <begin position="1"/>
        <end position="29"/>
    </location>
</feature>